<keyword evidence="2" id="KW-1185">Reference proteome</keyword>
<dbReference type="Proteomes" id="UP001163321">
    <property type="component" value="Chromosome 10"/>
</dbReference>
<organism evidence="1 2">
    <name type="scientific">Peronosclerospora sorghi</name>
    <dbReference type="NCBI Taxonomy" id="230839"/>
    <lineage>
        <taxon>Eukaryota</taxon>
        <taxon>Sar</taxon>
        <taxon>Stramenopiles</taxon>
        <taxon>Oomycota</taxon>
        <taxon>Peronosporomycetes</taxon>
        <taxon>Peronosporales</taxon>
        <taxon>Peronosporaceae</taxon>
        <taxon>Peronosclerospora</taxon>
    </lineage>
</organism>
<name>A0ACC0WR23_9STRA</name>
<gene>
    <name evidence="1" type="ORF">PsorP6_015388</name>
</gene>
<evidence type="ECO:0000313" key="2">
    <source>
        <dbReference type="Proteomes" id="UP001163321"/>
    </source>
</evidence>
<accession>A0ACC0WR23</accession>
<proteinExistence type="predicted"/>
<reference evidence="1 2" key="1">
    <citation type="journal article" date="2022" name="bioRxiv">
        <title>The genome of the oomycete Peronosclerospora sorghi, a cosmopolitan pathogen of maize and sorghum, is inflated with dispersed pseudogenes.</title>
        <authorList>
            <person name="Fletcher K."/>
            <person name="Martin F."/>
            <person name="Isakeit T."/>
            <person name="Cavanaugh K."/>
            <person name="Magill C."/>
            <person name="Michelmore R."/>
        </authorList>
    </citation>
    <scope>NUCLEOTIDE SEQUENCE [LARGE SCALE GENOMIC DNA]</scope>
    <source>
        <strain evidence="1">P6</strain>
    </source>
</reference>
<sequence length="167" mass="18346">MVDTTRSDGPAASKKLSPASLSKSVSQPFTSQITPYRFQSDLTAKTNGLNSKLAKLDLLARFPDQEALLVNQIGVHLLRLHGHESFGPNCTNEMGEAKRPPTLSYCHDTRANDIINERVDPAVSTSPEDTIVNPYKKTAFESSAHSSDCEQELFICVIPICFRGRPV</sequence>
<evidence type="ECO:0000313" key="1">
    <source>
        <dbReference type="EMBL" id="KAI9920431.1"/>
    </source>
</evidence>
<dbReference type="EMBL" id="CM047589">
    <property type="protein sequence ID" value="KAI9920431.1"/>
    <property type="molecule type" value="Genomic_DNA"/>
</dbReference>
<protein>
    <submittedName>
        <fullName evidence="1">Uncharacterized protein</fullName>
    </submittedName>
</protein>
<comment type="caution">
    <text evidence="1">The sequence shown here is derived from an EMBL/GenBank/DDBJ whole genome shotgun (WGS) entry which is preliminary data.</text>
</comment>